<evidence type="ECO:0000256" key="1">
    <source>
        <dbReference type="SAM" id="Coils"/>
    </source>
</evidence>
<evidence type="ECO:0000313" key="4">
    <source>
        <dbReference type="EMBL" id="KAK2159530.1"/>
    </source>
</evidence>
<dbReference type="PANTHER" id="PTHR14112:SF1">
    <property type="entry name" value="KRAB-RELATED DOMAIN-CONTAINING PROTEIN"/>
    <property type="match status" value="1"/>
</dbReference>
<proteinExistence type="predicted"/>
<evidence type="ECO:0000259" key="3">
    <source>
        <dbReference type="PROSITE" id="PS50806"/>
    </source>
</evidence>
<dbReference type="AlphaFoldDB" id="A0AAD9JVN7"/>
<dbReference type="InterPro" id="IPR001214">
    <property type="entry name" value="SET_dom"/>
</dbReference>
<dbReference type="SUPFAM" id="SSF82199">
    <property type="entry name" value="SET domain"/>
    <property type="match status" value="1"/>
</dbReference>
<dbReference type="Gene3D" id="2.170.270.10">
    <property type="entry name" value="SET domain"/>
    <property type="match status" value="1"/>
</dbReference>
<dbReference type="Proteomes" id="UP001208570">
    <property type="component" value="Unassembled WGS sequence"/>
</dbReference>
<evidence type="ECO:0000259" key="2">
    <source>
        <dbReference type="PROSITE" id="PS50280"/>
    </source>
</evidence>
<keyword evidence="1" id="KW-0175">Coiled coil</keyword>
<keyword evidence="5" id="KW-1185">Reference proteome</keyword>
<sequence length="407" mass="47706">MSSYTDKPILTVGPDDEEQLRKINIEKYFTTEELAEMGDYEKMRYRRIKQNYQAMLYYGLSISKPSFMQRHQKPLKNSNSCDENEEWTPRLERAKAHQQHKKKCVGKSRKRRKNIKDTFTEDFDRMFSNEDISSAMNEVFSYLKLSSYCGFRNEEIDAKIEEVDRQIEKLQVKIDELEHADKFYLDKEDLCNPINEKQFQRMVKSRGPKKGHINRVMRCRRYPKRNIPQKNYALLEVPDDDQFLFCEDCNIEYLGFCPLHGPLLVVQDKTVKDGDPHRARNSLPDGLIIKKSSIPGAGEGVFSTASISKDIRFGPYEGEVIKDSSVAHESGYCWEIYKDGKPFKYIDAKDESKSNWMRFANSPCYEEQQNLLAFQFEASRIDRDDLLVSTTKLLRMRNPMMTLSNLD</sequence>
<dbReference type="InterPro" id="IPR003655">
    <property type="entry name" value="aKRAB"/>
</dbReference>
<organism evidence="4 5">
    <name type="scientific">Paralvinella palmiformis</name>
    <dbReference type="NCBI Taxonomy" id="53620"/>
    <lineage>
        <taxon>Eukaryota</taxon>
        <taxon>Metazoa</taxon>
        <taxon>Spiralia</taxon>
        <taxon>Lophotrochozoa</taxon>
        <taxon>Annelida</taxon>
        <taxon>Polychaeta</taxon>
        <taxon>Sedentaria</taxon>
        <taxon>Canalipalpata</taxon>
        <taxon>Terebellida</taxon>
        <taxon>Terebelliformia</taxon>
        <taxon>Alvinellidae</taxon>
        <taxon>Paralvinella</taxon>
    </lineage>
</organism>
<dbReference type="PROSITE" id="PS50280">
    <property type="entry name" value="SET"/>
    <property type="match status" value="1"/>
</dbReference>
<dbReference type="GO" id="GO:0006355">
    <property type="term" value="P:regulation of DNA-templated transcription"/>
    <property type="evidence" value="ECO:0007669"/>
    <property type="project" value="InterPro"/>
</dbReference>
<dbReference type="PROSITE" id="PS50806">
    <property type="entry name" value="KRAB_RELATED"/>
    <property type="match status" value="1"/>
</dbReference>
<accession>A0AAD9JVN7</accession>
<feature type="domain" description="SET" evidence="2">
    <location>
        <begin position="285"/>
        <end position="407"/>
    </location>
</feature>
<protein>
    <recommendedName>
        <fullName evidence="6">SET domain-containing protein</fullName>
    </recommendedName>
</protein>
<dbReference type="InterPro" id="IPR046341">
    <property type="entry name" value="SET_dom_sf"/>
</dbReference>
<comment type="caution">
    <text evidence="4">The sequence shown here is derived from an EMBL/GenBank/DDBJ whole genome shotgun (WGS) entry which is preliminary data.</text>
</comment>
<gene>
    <name evidence="4" type="ORF">LSH36_151g03003</name>
</gene>
<feature type="domain" description="KRAB-related" evidence="3">
    <location>
        <begin position="17"/>
        <end position="80"/>
    </location>
</feature>
<dbReference type="PANTHER" id="PTHR14112">
    <property type="entry name" value="SYNOVIAL SARCOMA, X MEMBER"/>
    <property type="match status" value="1"/>
</dbReference>
<evidence type="ECO:0000313" key="5">
    <source>
        <dbReference type="Proteomes" id="UP001208570"/>
    </source>
</evidence>
<feature type="coiled-coil region" evidence="1">
    <location>
        <begin position="153"/>
        <end position="180"/>
    </location>
</feature>
<evidence type="ECO:0008006" key="6">
    <source>
        <dbReference type="Google" id="ProtNLM"/>
    </source>
</evidence>
<dbReference type="Pfam" id="PF21549">
    <property type="entry name" value="PRDM2_PR"/>
    <property type="match status" value="1"/>
</dbReference>
<dbReference type="EMBL" id="JAODUP010000151">
    <property type="protein sequence ID" value="KAK2159530.1"/>
    <property type="molecule type" value="Genomic_DNA"/>
</dbReference>
<reference evidence="4" key="1">
    <citation type="journal article" date="2023" name="Mol. Biol. Evol.">
        <title>Third-Generation Sequencing Reveals the Adaptive Role of the Epigenome in Three Deep-Sea Polychaetes.</title>
        <authorList>
            <person name="Perez M."/>
            <person name="Aroh O."/>
            <person name="Sun Y."/>
            <person name="Lan Y."/>
            <person name="Juniper S.K."/>
            <person name="Young C.R."/>
            <person name="Angers B."/>
            <person name="Qian P.Y."/>
        </authorList>
    </citation>
    <scope>NUCLEOTIDE SEQUENCE</scope>
    <source>
        <strain evidence="4">P08H-3</strain>
    </source>
</reference>
<name>A0AAD9JVN7_9ANNE</name>